<protein>
    <recommendedName>
        <fullName evidence="1">YhcG N-terminal domain-containing protein</fullName>
    </recommendedName>
</protein>
<sequence length="64" mass="7461">MKFTKDFGRGFSQRNIEQMRQFYLVYSKTQTVSAQSVDGESKLAEFGLNWSHCLKLMRTGKYAD</sequence>
<comment type="caution">
    <text evidence="2">The sequence shown here is derived from an EMBL/GenBank/DDBJ whole genome shotgun (WGS) entry which is preliminary data.</text>
</comment>
<dbReference type="Pfam" id="PF17761">
    <property type="entry name" value="DUF1016_N"/>
    <property type="match status" value="1"/>
</dbReference>
<name>A0ABS1R770_9SPHI</name>
<dbReference type="InterPro" id="IPR041527">
    <property type="entry name" value="YhcG_N"/>
</dbReference>
<reference evidence="2 3" key="1">
    <citation type="submission" date="2021-01" db="EMBL/GenBank/DDBJ databases">
        <title>C459-1 draft genome sequence.</title>
        <authorList>
            <person name="Zhang X.-F."/>
        </authorList>
    </citation>
    <scope>NUCLEOTIDE SEQUENCE [LARGE SCALE GENOMIC DNA]</scope>
    <source>
        <strain evidence="3">C459-1</strain>
    </source>
</reference>
<accession>A0ABS1R770</accession>
<evidence type="ECO:0000259" key="1">
    <source>
        <dbReference type="Pfam" id="PF17761"/>
    </source>
</evidence>
<dbReference type="Proteomes" id="UP000625283">
    <property type="component" value="Unassembled WGS sequence"/>
</dbReference>
<gene>
    <name evidence="2" type="ORF">JKG61_16780</name>
</gene>
<keyword evidence="3" id="KW-1185">Reference proteome</keyword>
<dbReference type="RefSeq" id="WP_202104242.1">
    <property type="nucleotide sequence ID" value="NZ_JAERTY010000009.1"/>
</dbReference>
<feature type="domain" description="YhcG N-terminal" evidence="1">
    <location>
        <begin position="3"/>
        <end position="59"/>
    </location>
</feature>
<proteinExistence type="predicted"/>
<organism evidence="2 3">
    <name type="scientific">Sphingobacterium faecale</name>
    <dbReference type="NCBI Taxonomy" id="2803775"/>
    <lineage>
        <taxon>Bacteria</taxon>
        <taxon>Pseudomonadati</taxon>
        <taxon>Bacteroidota</taxon>
        <taxon>Sphingobacteriia</taxon>
        <taxon>Sphingobacteriales</taxon>
        <taxon>Sphingobacteriaceae</taxon>
        <taxon>Sphingobacterium</taxon>
    </lineage>
</organism>
<dbReference type="EMBL" id="JAERTY010000009">
    <property type="protein sequence ID" value="MBL1410414.1"/>
    <property type="molecule type" value="Genomic_DNA"/>
</dbReference>
<evidence type="ECO:0000313" key="3">
    <source>
        <dbReference type="Proteomes" id="UP000625283"/>
    </source>
</evidence>
<evidence type="ECO:0000313" key="2">
    <source>
        <dbReference type="EMBL" id="MBL1410414.1"/>
    </source>
</evidence>